<accession>L9ZT93</accession>
<dbReference type="PATRIC" id="fig|1227494.3.peg.855"/>
<keyword evidence="2" id="KW-1185">Reference proteome</keyword>
<evidence type="ECO:0000313" key="2">
    <source>
        <dbReference type="Proteomes" id="UP000011511"/>
    </source>
</evidence>
<organism evidence="1 2">
    <name type="scientific">Natrinema altunense (strain JCM 12890 / CGMCC 1.3731 / AJ2)</name>
    <dbReference type="NCBI Taxonomy" id="1227494"/>
    <lineage>
        <taxon>Archaea</taxon>
        <taxon>Methanobacteriati</taxon>
        <taxon>Methanobacteriota</taxon>
        <taxon>Stenosarchaea group</taxon>
        <taxon>Halobacteria</taxon>
        <taxon>Halobacteriales</taxon>
        <taxon>Natrialbaceae</taxon>
        <taxon>Natrinema</taxon>
    </lineage>
</organism>
<dbReference type="AlphaFoldDB" id="L9ZT93"/>
<dbReference type="EMBL" id="AOIK01000013">
    <property type="protein sequence ID" value="ELY89685.1"/>
    <property type="molecule type" value="Genomic_DNA"/>
</dbReference>
<reference evidence="1 2" key="1">
    <citation type="journal article" date="2014" name="PLoS Genet.">
        <title>Phylogenetically driven sequencing of extremely halophilic archaea reveals strategies for static and dynamic osmo-response.</title>
        <authorList>
            <person name="Becker E.A."/>
            <person name="Seitzer P.M."/>
            <person name="Tritt A."/>
            <person name="Larsen D."/>
            <person name="Krusor M."/>
            <person name="Yao A.I."/>
            <person name="Wu D."/>
            <person name="Madern D."/>
            <person name="Eisen J.A."/>
            <person name="Darling A.E."/>
            <person name="Facciotti M.T."/>
        </authorList>
    </citation>
    <scope>NUCLEOTIDE SEQUENCE [LARGE SCALE GENOMIC DNA]</scope>
    <source>
        <strain evidence="1 2">JCM 12890</strain>
    </source>
</reference>
<gene>
    <name evidence="1" type="ORF">C485_04285</name>
</gene>
<evidence type="ECO:0000313" key="1">
    <source>
        <dbReference type="EMBL" id="ELY89685.1"/>
    </source>
</evidence>
<dbReference type="InterPro" id="IPR058715">
    <property type="entry name" value="PDDEXK_nuclease-rel"/>
</dbReference>
<sequence>MAEKRRFDLERASRHDARFRSGKPVEIKSTMHEHADGQPGDWKVYREYHEKLRRHNGWYCFVVYQSHGQSGCTVLKDKMVRQVTYRSFDGMGEEITVEPSKQKYRSMWSSKTIV</sequence>
<protein>
    <recommendedName>
        <fullName evidence="3">DUF3883 domain-containing protein</fullName>
    </recommendedName>
</protein>
<comment type="caution">
    <text evidence="1">The sequence shown here is derived from an EMBL/GenBank/DDBJ whole genome shotgun (WGS) entry which is preliminary data.</text>
</comment>
<dbReference type="Pfam" id="PF25941">
    <property type="entry name" value="PDDEXK_16"/>
    <property type="match status" value="1"/>
</dbReference>
<evidence type="ECO:0008006" key="3">
    <source>
        <dbReference type="Google" id="ProtNLM"/>
    </source>
</evidence>
<name>L9ZT93_NATA2</name>
<proteinExistence type="predicted"/>
<dbReference type="Proteomes" id="UP000011511">
    <property type="component" value="Unassembled WGS sequence"/>
</dbReference>